<organism evidence="7 8">
    <name type="scientific">Symbiochloris irregularis</name>
    <dbReference type="NCBI Taxonomy" id="706552"/>
    <lineage>
        <taxon>Eukaryota</taxon>
        <taxon>Viridiplantae</taxon>
        <taxon>Chlorophyta</taxon>
        <taxon>core chlorophytes</taxon>
        <taxon>Trebouxiophyceae</taxon>
        <taxon>Trebouxiales</taxon>
        <taxon>Trebouxiaceae</taxon>
        <taxon>Symbiochloris</taxon>
    </lineage>
</organism>
<comment type="similarity">
    <text evidence="2">Belongs to the UPF0220 family.</text>
</comment>
<dbReference type="EMBL" id="JALJOQ010000076">
    <property type="protein sequence ID" value="KAK9801405.1"/>
    <property type="molecule type" value="Genomic_DNA"/>
</dbReference>
<gene>
    <name evidence="7" type="ORF">WJX73_006990</name>
</gene>
<keyword evidence="3 6" id="KW-0812">Transmembrane</keyword>
<dbReference type="Pfam" id="PF05255">
    <property type="entry name" value="UPF0220"/>
    <property type="match status" value="1"/>
</dbReference>
<evidence type="ECO:0000256" key="2">
    <source>
        <dbReference type="ARBA" id="ARBA00005335"/>
    </source>
</evidence>
<comment type="subcellular location">
    <subcellularLocation>
        <location evidence="1">Membrane</location>
        <topology evidence="1">Multi-pass membrane protein</topology>
    </subcellularLocation>
</comment>
<keyword evidence="4 6" id="KW-1133">Transmembrane helix</keyword>
<proteinExistence type="inferred from homology"/>
<evidence type="ECO:0000256" key="3">
    <source>
        <dbReference type="ARBA" id="ARBA00022692"/>
    </source>
</evidence>
<evidence type="ECO:0000313" key="7">
    <source>
        <dbReference type="EMBL" id="KAK9801405.1"/>
    </source>
</evidence>
<evidence type="ECO:0000256" key="4">
    <source>
        <dbReference type="ARBA" id="ARBA00022989"/>
    </source>
</evidence>
<accession>A0AAW1P084</accession>
<evidence type="ECO:0000256" key="6">
    <source>
        <dbReference type="SAM" id="Phobius"/>
    </source>
</evidence>
<feature type="transmembrane region" description="Helical" evidence="6">
    <location>
        <begin position="26"/>
        <end position="47"/>
    </location>
</feature>
<keyword evidence="5 6" id="KW-0472">Membrane</keyword>
<evidence type="ECO:0000256" key="5">
    <source>
        <dbReference type="ARBA" id="ARBA00023136"/>
    </source>
</evidence>
<dbReference type="PANTHER" id="PTHR13180">
    <property type="entry name" value="SMALL MEMBRANE PROTEIN-RELATED"/>
    <property type="match status" value="1"/>
</dbReference>
<reference evidence="7 8" key="1">
    <citation type="journal article" date="2024" name="Nat. Commun.">
        <title>Phylogenomics reveals the evolutionary origins of lichenization in chlorophyte algae.</title>
        <authorList>
            <person name="Puginier C."/>
            <person name="Libourel C."/>
            <person name="Otte J."/>
            <person name="Skaloud P."/>
            <person name="Haon M."/>
            <person name="Grisel S."/>
            <person name="Petersen M."/>
            <person name="Berrin J.G."/>
            <person name="Delaux P.M."/>
            <person name="Dal Grande F."/>
            <person name="Keller J."/>
        </authorList>
    </citation>
    <scope>NUCLEOTIDE SEQUENCE [LARGE SCALE GENOMIC DNA]</scope>
    <source>
        <strain evidence="7 8">SAG 2036</strain>
    </source>
</reference>
<dbReference type="Proteomes" id="UP001465755">
    <property type="component" value="Unassembled WGS sequence"/>
</dbReference>
<dbReference type="InterPro" id="IPR007919">
    <property type="entry name" value="UPF0220"/>
</dbReference>
<dbReference type="AlphaFoldDB" id="A0AAW1P084"/>
<keyword evidence="8" id="KW-1185">Reference proteome</keyword>
<comment type="caution">
    <text evidence="7">The sequence shown here is derived from an EMBL/GenBank/DDBJ whole genome shotgun (WGS) entry which is preliminary data.</text>
</comment>
<evidence type="ECO:0000313" key="8">
    <source>
        <dbReference type="Proteomes" id="UP001465755"/>
    </source>
</evidence>
<sequence length="167" mass="18315">MAVGCVHWYIYGDVDWDRWNQSLRSWCPLFAGALFGAGWWCWFDALVYSHAVLHEGFPFTYHLPGWVATLALVLMNLMSRDDLAEATNSYGGDDGEAARARCWLFISYLVAFGAVAGSVTVLIQCASASAHLMVGVGGLLQCGFILLGGLVLWAFRTEQSDGYGAIY</sequence>
<name>A0AAW1P084_9CHLO</name>
<feature type="transmembrane region" description="Helical" evidence="6">
    <location>
        <begin position="100"/>
        <end position="123"/>
    </location>
</feature>
<feature type="transmembrane region" description="Helical" evidence="6">
    <location>
        <begin position="59"/>
        <end position="79"/>
    </location>
</feature>
<feature type="transmembrane region" description="Helical" evidence="6">
    <location>
        <begin position="129"/>
        <end position="155"/>
    </location>
</feature>
<protein>
    <submittedName>
        <fullName evidence="7">Uncharacterized protein</fullName>
    </submittedName>
</protein>
<evidence type="ECO:0000256" key="1">
    <source>
        <dbReference type="ARBA" id="ARBA00004141"/>
    </source>
</evidence>
<dbReference type="GO" id="GO:0016020">
    <property type="term" value="C:membrane"/>
    <property type="evidence" value="ECO:0007669"/>
    <property type="project" value="UniProtKB-SubCell"/>
</dbReference>